<keyword evidence="3" id="KW-1185">Reference proteome</keyword>
<dbReference type="GeneID" id="64660527"/>
<evidence type="ECO:0000313" key="3">
    <source>
        <dbReference type="Proteomes" id="UP001195769"/>
    </source>
</evidence>
<dbReference type="Proteomes" id="UP001195769">
    <property type="component" value="Unassembled WGS sequence"/>
</dbReference>
<organism evidence="2 3">
    <name type="scientific">Suillus fuscotomentosus</name>
    <dbReference type="NCBI Taxonomy" id="1912939"/>
    <lineage>
        <taxon>Eukaryota</taxon>
        <taxon>Fungi</taxon>
        <taxon>Dikarya</taxon>
        <taxon>Basidiomycota</taxon>
        <taxon>Agaricomycotina</taxon>
        <taxon>Agaricomycetes</taxon>
        <taxon>Agaricomycetidae</taxon>
        <taxon>Boletales</taxon>
        <taxon>Suillineae</taxon>
        <taxon>Suillaceae</taxon>
        <taxon>Suillus</taxon>
    </lineage>
</organism>
<name>A0AAD4EGJ0_9AGAM</name>
<dbReference type="InterPro" id="IPR046700">
    <property type="entry name" value="DUF6570"/>
</dbReference>
<evidence type="ECO:0000259" key="1">
    <source>
        <dbReference type="Pfam" id="PF20209"/>
    </source>
</evidence>
<sequence length="406" mass="45993">MASASSSFGAPSLANMLARPVSLVISDQELPDDGSSVISSCVLRKFFGFYEVSRVRCAVRDQFPVGRVLPVTAPTLRHVVENFPHMTRENYMAVANAHSIAVRTSYRKEYIRDMLRVHVCTAECVNILIVFSLLNNPHRYFAHQTMPDPFFKKSPGLHYKFTPHTRQPHRMPGVVSEGRDDEHPFPVLLSFDDKKKIIIEWQQHMSADSLRHSACACCAHNVPVHNLALVKFDDVPLNLLRNDCLPEHTLPNSYALEVYQRAILYHKGLQDPWREAGLYLCRPCRASLIAKQPRQPVNALANFQYYGHERLPVDIRSTFSQASVYDLMLVSRARASQIIHHYAYKTTGGQYWTAEDASQRYNKGNIAIRAQDSTELRTLLPPSPDELLDTMCVIFAGHKQVLAGAH</sequence>
<reference evidence="2" key="1">
    <citation type="journal article" date="2020" name="New Phytol.">
        <title>Comparative genomics reveals dynamic genome evolution in host specialist ectomycorrhizal fungi.</title>
        <authorList>
            <person name="Lofgren L.A."/>
            <person name="Nguyen N.H."/>
            <person name="Vilgalys R."/>
            <person name="Ruytinx J."/>
            <person name="Liao H.L."/>
            <person name="Branco S."/>
            <person name="Kuo A."/>
            <person name="LaButti K."/>
            <person name="Lipzen A."/>
            <person name="Andreopoulos W."/>
            <person name="Pangilinan J."/>
            <person name="Riley R."/>
            <person name="Hundley H."/>
            <person name="Na H."/>
            <person name="Barry K."/>
            <person name="Grigoriev I.V."/>
            <person name="Stajich J.E."/>
            <person name="Kennedy P.G."/>
        </authorList>
    </citation>
    <scope>NUCLEOTIDE SEQUENCE</scope>
    <source>
        <strain evidence="2">FC203</strain>
    </source>
</reference>
<dbReference type="AlphaFoldDB" id="A0AAD4EGJ0"/>
<comment type="caution">
    <text evidence="2">The sequence shown here is derived from an EMBL/GenBank/DDBJ whole genome shotgun (WGS) entry which is preliminary data.</text>
</comment>
<dbReference type="EMBL" id="JABBWK010000006">
    <property type="protein sequence ID" value="KAG1905845.1"/>
    <property type="molecule type" value="Genomic_DNA"/>
</dbReference>
<proteinExistence type="predicted"/>
<protein>
    <recommendedName>
        <fullName evidence="1">DUF6570 domain-containing protein</fullName>
    </recommendedName>
</protein>
<evidence type="ECO:0000313" key="2">
    <source>
        <dbReference type="EMBL" id="KAG1905845.1"/>
    </source>
</evidence>
<gene>
    <name evidence="2" type="ORF">F5891DRAFT_1182904</name>
</gene>
<feature type="domain" description="DUF6570" evidence="1">
    <location>
        <begin position="293"/>
        <end position="400"/>
    </location>
</feature>
<dbReference type="RefSeq" id="XP_041231420.1">
    <property type="nucleotide sequence ID" value="XM_041366229.1"/>
</dbReference>
<dbReference type="Pfam" id="PF20209">
    <property type="entry name" value="DUF6570"/>
    <property type="match status" value="1"/>
</dbReference>
<accession>A0AAD4EGJ0</accession>